<proteinExistence type="predicted"/>
<comment type="caution">
    <text evidence="7">The sequence shown here is derived from an EMBL/GenBank/DDBJ whole genome shotgun (WGS) entry which is preliminary data.</text>
</comment>
<sequence length="371" mass="39951">MNGYTSRGLAASVDRGGRPTMRALTVRPGVRASLRLDQVAEPGPEEGSLLVETLAVGLCGTDVEVIDDGYGEPPPGEDVLILGHENLGRVLEAPDETGFSVGDLVVGIVRRPDPEPCPACAAGEWDMCRTGRYSEHGIKGLHGFARERWRAEPDAVVRLDSSLGDLGVLLEPTTIVAKAWEQVERIGHRSFWSPQTVAVTGAGPVGLLAALLGAQRGLDVHVFDRVTRGPKPDLVRALGATYHHDSLPASFLRADVLIECTGAGQVVADVMTHRAPDAIVCLTGVSGVGSRVPLDLGAVNRQLVLGNDVVFGSVNANRRHYDQAAQALAAADDEWLRRLITRTVPWDRYHEAFERRADDVKVVLRIRETGR</sequence>
<dbReference type="PANTHER" id="PTHR43189">
    <property type="entry name" value="ZINC-TYPE ALCOHOL DEHYDROGENASE-LIKE PROTEIN C1198.01-RELATED"/>
    <property type="match status" value="1"/>
</dbReference>
<evidence type="ECO:0000313" key="8">
    <source>
        <dbReference type="Proteomes" id="UP001596072"/>
    </source>
</evidence>
<keyword evidence="4" id="KW-0560">Oxidoreductase</keyword>
<dbReference type="InterPro" id="IPR013154">
    <property type="entry name" value="ADH-like_N"/>
</dbReference>
<dbReference type="InterPro" id="IPR011032">
    <property type="entry name" value="GroES-like_sf"/>
</dbReference>
<reference evidence="8" key="1">
    <citation type="journal article" date="2019" name="Int. J. Syst. Evol. Microbiol.">
        <title>The Global Catalogue of Microorganisms (GCM) 10K type strain sequencing project: providing services to taxonomists for standard genome sequencing and annotation.</title>
        <authorList>
            <consortium name="The Broad Institute Genomics Platform"/>
            <consortium name="The Broad Institute Genome Sequencing Center for Infectious Disease"/>
            <person name="Wu L."/>
            <person name="Ma J."/>
        </authorList>
    </citation>
    <scope>NUCLEOTIDE SEQUENCE [LARGE SCALE GENOMIC DNA]</scope>
    <source>
        <strain evidence="8">YIM 94188</strain>
    </source>
</reference>
<dbReference type="InterPro" id="IPR031640">
    <property type="entry name" value="Glu_dehyd_C"/>
</dbReference>
<evidence type="ECO:0000256" key="1">
    <source>
        <dbReference type="ARBA" id="ARBA00001947"/>
    </source>
</evidence>
<organism evidence="7 8">
    <name type="scientific">Nocardioides vastitatis</name>
    <dbReference type="NCBI Taxonomy" id="2568655"/>
    <lineage>
        <taxon>Bacteria</taxon>
        <taxon>Bacillati</taxon>
        <taxon>Actinomycetota</taxon>
        <taxon>Actinomycetes</taxon>
        <taxon>Propionibacteriales</taxon>
        <taxon>Nocardioidaceae</taxon>
        <taxon>Nocardioides</taxon>
    </lineage>
</organism>
<dbReference type="PANTHER" id="PTHR43189:SF2">
    <property type="entry name" value="GLUCOSE 1-DEHYDROGENASE"/>
    <property type="match status" value="1"/>
</dbReference>
<dbReference type="Proteomes" id="UP001596072">
    <property type="component" value="Unassembled WGS sequence"/>
</dbReference>
<comment type="cofactor">
    <cofactor evidence="1">
        <name>Zn(2+)</name>
        <dbReference type="ChEBI" id="CHEBI:29105"/>
    </cofactor>
</comment>
<feature type="domain" description="Glucose dehydrogenase C-terminal" evidence="6">
    <location>
        <begin position="165"/>
        <end position="365"/>
    </location>
</feature>
<keyword evidence="2" id="KW-0479">Metal-binding</keyword>
<dbReference type="SUPFAM" id="SSF51735">
    <property type="entry name" value="NAD(P)-binding Rossmann-fold domains"/>
    <property type="match status" value="1"/>
</dbReference>
<dbReference type="SUPFAM" id="SSF50129">
    <property type="entry name" value="GroES-like"/>
    <property type="match status" value="1"/>
</dbReference>
<evidence type="ECO:0000259" key="5">
    <source>
        <dbReference type="Pfam" id="PF08240"/>
    </source>
</evidence>
<protein>
    <submittedName>
        <fullName evidence="7">Glucose 1-dehydrogenase</fullName>
    </submittedName>
</protein>
<dbReference type="Pfam" id="PF16912">
    <property type="entry name" value="Glu_dehyd_C"/>
    <property type="match status" value="1"/>
</dbReference>
<accession>A0ABW0ZKI9</accession>
<keyword evidence="8" id="KW-1185">Reference proteome</keyword>
<gene>
    <name evidence="7" type="ORF">ACFPQB_16575</name>
</gene>
<dbReference type="Pfam" id="PF08240">
    <property type="entry name" value="ADH_N"/>
    <property type="match status" value="1"/>
</dbReference>
<dbReference type="Gene3D" id="3.90.180.10">
    <property type="entry name" value="Medium-chain alcohol dehydrogenases, catalytic domain"/>
    <property type="match status" value="1"/>
</dbReference>
<name>A0ABW0ZKI9_9ACTN</name>
<keyword evidence="3" id="KW-0862">Zinc</keyword>
<dbReference type="EMBL" id="JBHSNS010000009">
    <property type="protein sequence ID" value="MFC5730537.1"/>
    <property type="molecule type" value="Genomic_DNA"/>
</dbReference>
<evidence type="ECO:0000256" key="3">
    <source>
        <dbReference type="ARBA" id="ARBA00022833"/>
    </source>
</evidence>
<feature type="domain" description="Alcohol dehydrogenase-like N-terminal" evidence="5">
    <location>
        <begin position="46"/>
        <end position="159"/>
    </location>
</feature>
<dbReference type="Gene3D" id="3.40.50.720">
    <property type="entry name" value="NAD(P)-binding Rossmann-like Domain"/>
    <property type="match status" value="1"/>
</dbReference>
<evidence type="ECO:0000256" key="2">
    <source>
        <dbReference type="ARBA" id="ARBA00022723"/>
    </source>
</evidence>
<evidence type="ECO:0000259" key="6">
    <source>
        <dbReference type="Pfam" id="PF16912"/>
    </source>
</evidence>
<evidence type="ECO:0000256" key="4">
    <source>
        <dbReference type="ARBA" id="ARBA00023002"/>
    </source>
</evidence>
<dbReference type="CDD" id="cd08230">
    <property type="entry name" value="glucose_DH"/>
    <property type="match status" value="1"/>
</dbReference>
<dbReference type="InterPro" id="IPR036291">
    <property type="entry name" value="NAD(P)-bd_dom_sf"/>
</dbReference>
<evidence type="ECO:0000313" key="7">
    <source>
        <dbReference type="EMBL" id="MFC5730537.1"/>
    </source>
</evidence>